<dbReference type="PROSITE" id="PS50987">
    <property type="entry name" value="HTH_ARSR_2"/>
    <property type="match status" value="1"/>
</dbReference>
<reference evidence="5 6" key="1">
    <citation type="submission" date="2024-09" db="EMBL/GenBank/DDBJ databases">
        <authorList>
            <person name="Sun Q."/>
            <person name="Mori K."/>
        </authorList>
    </citation>
    <scope>NUCLEOTIDE SEQUENCE [LARGE SCALE GENOMIC DNA]</scope>
    <source>
        <strain evidence="5 6">KCTC 23315</strain>
    </source>
</reference>
<dbReference type="SMART" id="SM00418">
    <property type="entry name" value="HTH_ARSR"/>
    <property type="match status" value="1"/>
</dbReference>
<keyword evidence="6" id="KW-1185">Reference proteome</keyword>
<dbReference type="InterPro" id="IPR011991">
    <property type="entry name" value="ArsR-like_HTH"/>
</dbReference>
<keyword evidence="3" id="KW-0804">Transcription</keyword>
<dbReference type="EMBL" id="JBHLXP010000001">
    <property type="protein sequence ID" value="MFC0046833.1"/>
    <property type="molecule type" value="Genomic_DNA"/>
</dbReference>
<dbReference type="PANTHER" id="PTHR33154:SF33">
    <property type="entry name" value="TRANSCRIPTIONAL REPRESSOR SDPR"/>
    <property type="match status" value="1"/>
</dbReference>
<sequence length="94" mass="10642">MTIPADLNKFLHALANDNRQRIMLLFAETHVMTVGVVAERTNLGMSTVSEHLKQLKEAGLLRSEKFGKEVEYRPNVEQIQATLDLLGQFLKKCC</sequence>
<dbReference type="InterPro" id="IPR036390">
    <property type="entry name" value="WH_DNA-bd_sf"/>
</dbReference>
<dbReference type="InterPro" id="IPR001845">
    <property type="entry name" value="HTH_ArsR_DNA-bd_dom"/>
</dbReference>
<keyword evidence="1" id="KW-0805">Transcription regulation</keyword>
<dbReference type="Proteomes" id="UP001589813">
    <property type="component" value="Unassembled WGS sequence"/>
</dbReference>
<evidence type="ECO:0000313" key="5">
    <source>
        <dbReference type="EMBL" id="MFC0046833.1"/>
    </source>
</evidence>
<dbReference type="NCBIfam" id="NF033788">
    <property type="entry name" value="HTH_metalloreg"/>
    <property type="match status" value="1"/>
</dbReference>
<dbReference type="CDD" id="cd00090">
    <property type="entry name" value="HTH_ARSR"/>
    <property type="match status" value="1"/>
</dbReference>
<dbReference type="InterPro" id="IPR051081">
    <property type="entry name" value="HTH_MetalResp_TranReg"/>
</dbReference>
<dbReference type="RefSeq" id="WP_377239435.1">
    <property type="nucleotide sequence ID" value="NZ_JBHLXP010000001.1"/>
</dbReference>
<name>A0ABV6B7J6_9GAMM</name>
<dbReference type="SUPFAM" id="SSF46785">
    <property type="entry name" value="Winged helix' DNA-binding domain"/>
    <property type="match status" value="1"/>
</dbReference>
<dbReference type="Pfam" id="PF12840">
    <property type="entry name" value="HTH_20"/>
    <property type="match status" value="1"/>
</dbReference>
<dbReference type="PANTHER" id="PTHR33154">
    <property type="entry name" value="TRANSCRIPTIONAL REGULATOR, ARSR FAMILY"/>
    <property type="match status" value="1"/>
</dbReference>
<organism evidence="5 6">
    <name type="scientific">Rheinheimera tilapiae</name>
    <dbReference type="NCBI Taxonomy" id="875043"/>
    <lineage>
        <taxon>Bacteria</taxon>
        <taxon>Pseudomonadati</taxon>
        <taxon>Pseudomonadota</taxon>
        <taxon>Gammaproteobacteria</taxon>
        <taxon>Chromatiales</taxon>
        <taxon>Chromatiaceae</taxon>
        <taxon>Rheinheimera</taxon>
    </lineage>
</organism>
<accession>A0ABV6B7J6</accession>
<dbReference type="Gene3D" id="1.10.10.10">
    <property type="entry name" value="Winged helix-like DNA-binding domain superfamily/Winged helix DNA-binding domain"/>
    <property type="match status" value="1"/>
</dbReference>
<proteinExistence type="predicted"/>
<gene>
    <name evidence="5" type="ORF">ACFFJP_00855</name>
</gene>
<evidence type="ECO:0000256" key="3">
    <source>
        <dbReference type="ARBA" id="ARBA00023163"/>
    </source>
</evidence>
<evidence type="ECO:0000259" key="4">
    <source>
        <dbReference type="PROSITE" id="PS50987"/>
    </source>
</evidence>
<keyword evidence="2" id="KW-0238">DNA-binding</keyword>
<protein>
    <submittedName>
        <fullName evidence="5">ArsR/SmtB family transcription factor</fullName>
    </submittedName>
</protein>
<evidence type="ECO:0000256" key="2">
    <source>
        <dbReference type="ARBA" id="ARBA00023125"/>
    </source>
</evidence>
<comment type="caution">
    <text evidence="5">The sequence shown here is derived from an EMBL/GenBank/DDBJ whole genome shotgun (WGS) entry which is preliminary data.</text>
</comment>
<evidence type="ECO:0000256" key="1">
    <source>
        <dbReference type="ARBA" id="ARBA00023015"/>
    </source>
</evidence>
<evidence type="ECO:0000313" key="6">
    <source>
        <dbReference type="Proteomes" id="UP001589813"/>
    </source>
</evidence>
<feature type="domain" description="HTH arsR-type" evidence="4">
    <location>
        <begin position="1"/>
        <end position="94"/>
    </location>
</feature>
<dbReference type="InterPro" id="IPR036388">
    <property type="entry name" value="WH-like_DNA-bd_sf"/>
</dbReference>
<dbReference type="PRINTS" id="PR00778">
    <property type="entry name" value="HTHARSR"/>
</dbReference>